<proteinExistence type="predicted"/>
<evidence type="ECO:0000313" key="3">
    <source>
        <dbReference type="Proteomes" id="UP000271031"/>
    </source>
</evidence>
<dbReference type="Gene3D" id="3.30.2010.10">
    <property type="entry name" value="Metalloproteases ('zincins'), catalytic domain"/>
    <property type="match status" value="1"/>
</dbReference>
<dbReference type="PANTHER" id="PTHR34978">
    <property type="entry name" value="POSSIBLE SENSOR-TRANSDUCER PROTEIN BLAR"/>
    <property type="match status" value="1"/>
</dbReference>
<dbReference type="RefSeq" id="WP_122917412.1">
    <property type="nucleotide sequence ID" value="NZ_RHHQ01000007.1"/>
</dbReference>
<dbReference type="AlphaFoldDB" id="A0A3M8DQS4"/>
<organism evidence="2 3">
    <name type="scientific">Brevibacillus fluminis</name>
    <dbReference type="NCBI Taxonomy" id="511487"/>
    <lineage>
        <taxon>Bacteria</taxon>
        <taxon>Bacillati</taxon>
        <taxon>Bacillota</taxon>
        <taxon>Bacilli</taxon>
        <taxon>Bacillales</taxon>
        <taxon>Paenibacillaceae</taxon>
        <taxon>Brevibacillus</taxon>
    </lineage>
</organism>
<comment type="caution">
    <text evidence="2">The sequence shown here is derived from an EMBL/GenBank/DDBJ whole genome shotgun (WGS) entry which is preliminary data.</text>
</comment>
<dbReference type="EMBL" id="RHHQ01000007">
    <property type="protein sequence ID" value="RNB90486.1"/>
    <property type="molecule type" value="Genomic_DNA"/>
</dbReference>
<feature type="domain" description="Peptidase M56" evidence="1">
    <location>
        <begin position="58"/>
        <end position="245"/>
    </location>
</feature>
<dbReference type="OrthoDB" id="2448482at2"/>
<evidence type="ECO:0000313" key="2">
    <source>
        <dbReference type="EMBL" id="RNB90486.1"/>
    </source>
</evidence>
<dbReference type="CDD" id="cd07326">
    <property type="entry name" value="M56_BlaR1_MecR1_like"/>
    <property type="match status" value="1"/>
</dbReference>
<dbReference type="InterPro" id="IPR052173">
    <property type="entry name" value="Beta-lactam_resp_regulator"/>
</dbReference>
<dbReference type="Pfam" id="PF05569">
    <property type="entry name" value="Peptidase_M56"/>
    <property type="match status" value="1"/>
</dbReference>
<sequence length="282" mass="32190">MWENRSRTMYLSCMLIAGTLLVQIGFYAVHVLFHWNIHMNLIDVCVRLLHDLGLPVIGFILNLVVFSTVFLLVWLALSQFWLSHRASRKLIALREPALSQLLNHTYCNGKDVIIAISHPAPAAFTMGLFRARIVLSTGMIQLLDKQELTAVIQHEMFHKLKGDPGKTFVLGLFASSMWYIPALRCFRKQYRIIREVLADRYAISQTGSPVHLGSAMLKMLRLEKQRTLAFSHVSFADTSINYRMKQLLEPETELALAYPWRSVLCSTPILLLLAAMFLIVFS</sequence>
<reference evidence="2 3" key="1">
    <citation type="submission" date="2018-10" db="EMBL/GenBank/DDBJ databases">
        <title>Phylogenomics of Brevibacillus.</title>
        <authorList>
            <person name="Dunlap C."/>
        </authorList>
    </citation>
    <scope>NUCLEOTIDE SEQUENCE [LARGE SCALE GENOMIC DNA]</scope>
    <source>
        <strain evidence="2 3">JCM 15716</strain>
    </source>
</reference>
<accession>A0A3M8DQS4</accession>
<dbReference type="Proteomes" id="UP000271031">
    <property type="component" value="Unassembled WGS sequence"/>
</dbReference>
<gene>
    <name evidence="2" type="ORF">EDM56_08235</name>
</gene>
<protein>
    <submittedName>
        <fullName evidence="2">M56 family peptidase</fullName>
    </submittedName>
</protein>
<name>A0A3M8DQS4_9BACL</name>
<dbReference type="InterPro" id="IPR008756">
    <property type="entry name" value="Peptidase_M56"/>
</dbReference>
<dbReference type="PANTHER" id="PTHR34978:SF3">
    <property type="entry name" value="SLR0241 PROTEIN"/>
    <property type="match status" value="1"/>
</dbReference>
<keyword evidence="3" id="KW-1185">Reference proteome</keyword>
<evidence type="ECO:0000259" key="1">
    <source>
        <dbReference type="Pfam" id="PF05569"/>
    </source>
</evidence>